<dbReference type="PRINTS" id="PR00127">
    <property type="entry name" value="CLPPROTEASEP"/>
</dbReference>
<dbReference type="NCBIfam" id="NF045542">
    <property type="entry name" value="Clp_rel_HeadMat"/>
    <property type="match status" value="1"/>
</dbReference>
<dbReference type="EMBL" id="UHHS01000001">
    <property type="protein sequence ID" value="SUO77709.1"/>
    <property type="molecule type" value="Genomic_DNA"/>
</dbReference>
<dbReference type="GO" id="GO:0006508">
    <property type="term" value="P:proteolysis"/>
    <property type="evidence" value="ECO:0007669"/>
    <property type="project" value="UniProtKB-KW"/>
</dbReference>
<evidence type="ECO:0000313" key="8">
    <source>
        <dbReference type="Proteomes" id="UP000254098"/>
    </source>
</evidence>
<dbReference type="RefSeq" id="WP_003028282.1">
    <property type="nucleotide sequence ID" value="NZ_UHHS01000001.1"/>
</dbReference>
<accession>A0ABD7NDD9</accession>
<dbReference type="InterPro" id="IPR023562">
    <property type="entry name" value="ClpP/TepA"/>
</dbReference>
<organism evidence="7 8">
    <name type="scientific">Streptococcus viridans</name>
    <dbReference type="NCBI Taxonomy" id="78535"/>
    <lineage>
        <taxon>Bacteria</taxon>
        <taxon>Bacillati</taxon>
        <taxon>Bacillota</taxon>
        <taxon>Bacilli</taxon>
        <taxon>Lactobacillales</taxon>
        <taxon>Streptococcaceae</taxon>
        <taxon>Streptococcus</taxon>
    </lineage>
</organism>
<keyword evidence="5" id="KW-0720">Serine protease</keyword>
<comment type="similarity">
    <text evidence="1 6">Belongs to the peptidase S14 family.</text>
</comment>
<evidence type="ECO:0000313" key="7">
    <source>
        <dbReference type="EMBL" id="SUO77709.1"/>
    </source>
</evidence>
<sequence length="227" mass="25096">MQKIEIKGVIIPKSSIPEYKKDGREYTSLEDIKIPFPSEPLEVRINSSGGDVYTANEIYAKLRGHKGKVTVKIVGLAASAASVIAMAGDVIEMNPIALMMIHNVSTLTYGNSQQLKRQIETMDVANDALATAYQERTGLAKEKIKEMMERETWLSCDTAISLGFADKKMFVKDIDTTMVKRIVASLPPIGAYEYTEKTIKPLLGLDKLASITKKKTTDNLGDYLPTF</sequence>
<keyword evidence="8" id="KW-1185">Reference proteome</keyword>
<proteinExistence type="inferred from homology"/>
<keyword evidence="4 7" id="KW-0378">Hydrolase</keyword>
<evidence type="ECO:0000256" key="4">
    <source>
        <dbReference type="ARBA" id="ARBA00022801"/>
    </source>
</evidence>
<evidence type="ECO:0000256" key="6">
    <source>
        <dbReference type="RuleBase" id="RU003567"/>
    </source>
</evidence>
<comment type="caution">
    <text evidence="7">The sequence shown here is derived from an EMBL/GenBank/DDBJ whole genome shotgun (WGS) entry which is preliminary data.</text>
</comment>
<evidence type="ECO:0000256" key="5">
    <source>
        <dbReference type="ARBA" id="ARBA00022825"/>
    </source>
</evidence>
<protein>
    <recommendedName>
        <fullName evidence="6">ATP-dependent Clp protease proteolytic subunit</fullName>
    </recommendedName>
</protein>
<dbReference type="PANTHER" id="PTHR10381:SF70">
    <property type="entry name" value="ATP-DEPENDENT CLP PROTEASE PROTEOLYTIC SUBUNIT"/>
    <property type="match status" value="1"/>
</dbReference>
<dbReference type="Proteomes" id="UP000254098">
    <property type="component" value="Unassembled WGS sequence"/>
</dbReference>
<dbReference type="CDD" id="cd07016">
    <property type="entry name" value="S14_ClpP_1"/>
    <property type="match status" value="1"/>
</dbReference>
<dbReference type="PANTHER" id="PTHR10381">
    <property type="entry name" value="ATP-DEPENDENT CLP PROTEASE PROTEOLYTIC SUBUNIT"/>
    <property type="match status" value="1"/>
</dbReference>
<dbReference type="InterPro" id="IPR029045">
    <property type="entry name" value="ClpP/crotonase-like_dom_sf"/>
</dbReference>
<evidence type="ECO:0000256" key="1">
    <source>
        <dbReference type="ARBA" id="ARBA00007039"/>
    </source>
</evidence>
<dbReference type="Pfam" id="PF00574">
    <property type="entry name" value="CLP_protease"/>
    <property type="match status" value="1"/>
</dbReference>
<dbReference type="SUPFAM" id="SSF52096">
    <property type="entry name" value="ClpP/crotonase"/>
    <property type="match status" value="1"/>
</dbReference>
<dbReference type="GO" id="GO:0008236">
    <property type="term" value="F:serine-type peptidase activity"/>
    <property type="evidence" value="ECO:0007669"/>
    <property type="project" value="UniProtKB-KW"/>
</dbReference>
<evidence type="ECO:0000256" key="3">
    <source>
        <dbReference type="ARBA" id="ARBA00022670"/>
    </source>
</evidence>
<gene>
    <name evidence="7" type="primary">clpP1</name>
    <name evidence="7" type="ORF">NCTC1080_00575</name>
</gene>
<dbReference type="Gene3D" id="3.90.226.10">
    <property type="entry name" value="2-enoyl-CoA Hydratase, Chain A, domain 1"/>
    <property type="match status" value="1"/>
</dbReference>
<keyword evidence="3" id="KW-0645">Protease</keyword>
<name>A0ABD7NDD9_9STRE</name>
<dbReference type="InterPro" id="IPR001907">
    <property type="entry name" value="ClpP"/>
</dbReference>
<reference evidence="7 8" key="1">
    <citation type="submission" date="2018-06" db="EMBL/GenBank/DDBJ databases">
        <authorList>
            <consortium name="Pathogen Informatics"/>
            <person name="Doyle S."/>
        </authorList>
    </citation>
    <scope>NUCLEOTIDE SEQUENCE [LARGE SCALE GENOMIC DNA]</scope>
    <source>
        <strain evidence="7 8">NCTC1080</strain>
    </source>
</reference>
<evidence type="ECO:0000256" key="2">
    <source>
        <dbReference type="ARBA" id="ARBA00022490"/>
    </source>
</evidence>
<keyword evidence="2" id="KW-0963">Cytoplasm</keyword>
<dbReference type="AlphaFoldDB" id="A0ABD7NDD9"/>